<protein>
    <submittedName>
        <fullName evidence="1">Uncharacterized protein</fullName>
    </submittedName>
</protein>
<keyword evidence="2" id="KW-1185">Reference proteome</keyword>
<accession>Q2K8P5</accession>
<dbReference type="eggNOG" id="ENOG503103R">
    <property type="taxonomic scope" value="Bacteria"/>
</dbReference>
<proteinExistence type="predicted"/>
<dbReference type="AlphaFoldDB" id="Q2K8P5"/>
<dbReference type="OrthoDB" id="8386423at2"/>
<sequence length="78" mass="8531">MFPFEMVSFTDAEFDLITTTVGRWAQRNHVEVESALGEAAMKYAVALVSRGLNSDEAIAARLNELLGSREKPPSTKSA</sequence>
<dbReference type="RefSeq" id="WP_011425280.1">
    <property type="nucleotide sequence ID" value="NC_007761.1"/>
</dbReference>
<dbReference type="KEGG" id="ret:RHE_CH02006"/>
<evidence type="ECO:0000313" key="1">
    <source>
        <dbReference type="EMBL" id="ABC90791.1"/>
    </source>
</evidence>
<reference evidence="1 2" key="1">
    <citation type="journal article" date="2006" name="Proc. Natl. Acad. Sci. U.S.A.">
        <title>The partitioned Rhizobium etli genome: genetic and metabolic redundancy in seven interacting replicons.</title>
        <authorList>
            <person name="Gonzalez V."/>
            <person name="Santamaria R.I."/>
            <person name="Bustos P."/>
            <person name="Hernandez-Gonzalez I."/>
            <person name="Medrano-Soto A."/>
            <person name="Moreno-Hagelsieb G."/>
            <person name="Janga S.C."/>
            <person name="Ramirez M.A."/>
            <person name="Jimenez-Jacinto V."/>
            <person name="Collado-Vides J."/>
            <person name="Davila G."/>
        </authorList>
    </citation>
    <scope>NUCLEOTIDE SEQUENCE [LARGE SCALE GENOMIC DNA]</scope>
    <source>
        <strain evidence="2">ATCC 51251 / DSM 11541 / JCM 21823 / NBRC 15573 / CFN 42</strain>
    </source>
</reference>
<gene>
    <name evidence="1" type="ordered locus">RHE_CH02006</name>
</gene>
<organism evidence="1 2">
    <name type="scientific">Rhizobium etli (strain ATCC 51251 / DSM 11541 / JCM 21823 / NBRC 15573 / CFN 42)</name>
    <dbReference type="NCBI Taxonomy" id="347834"/>
    <lineage>
        <taxon>Bacteria</taxon>
        <taxon>Pseudomonadati</taxon>
        <taxon>Pseudomonadota</taxon>
        <taxon>Alphaproteobacteria</taxon>
        <taxon>Hyphomicrobiales</taxon>
        <taxon>Rhizobiaceae</taxon>
        <taxon>Rhizobium/Agrobacterium group</taxon>
        <taxon>Rhizobium</taxon>
    </lineage>
</organism>
<dbReference type="Proteomes" id="UP000001936">
    <property type="component" value="Chromosome"/>
</dbReference>
<dbReference type="HOGENOM" id="CLU_2619535_0_0_5"/>
<evidence type="ECO:0000313" key="2">
    <source>
        <dbReference type="Proteomes" id="UP000001936"/>
    </source>
</evidence>
<name>Q2K8P5_RHIEC</name>
<dbReference type="EMBL" id="CP000133">
    <property type="protein sequence ID" value="ABC90791.1"/>
    <property type="molecule type" value="Genomic_DNA"/>
</dbReference>